<keyword evidence="1" id="KW-0732">Signal</keyword>
<reference evidence="3" key="1">
    <citation type="submission" date="2025-08" db="UniProtKB">
        <authorList>
            <consortium name="RefSeq"/>
        </authorList>
    </citation>
    <scope>IDENTIFICATION</scope>
</reference>
<evidence type="ECO:0000256" key="1">
    <source>
        <dbReference type="SAM" id="SignalP"/>
    </source>
</evidence>
<evidence type="ECO:0000313" key="2">
    <source>
        <dbReference type="Proteomes" id="UP001652582"/>
    </source>
</evidence>
<dbReference type="Proteomes" id="UP001652582">
    <property type="component" value="Chromosome 12"/>
</dbReference>
<feature type="chain" id="PRO_5046529917" evidence="1">
    <location>
        <begin position="16"/>
        <end position="187"/>
    </location>
</feature>
<accession>A0A6J1NJL2</accession>
<protein>
    <submittedName>
        <fullName evidence="3">Uncharacterized protein LOC112050988</fullName>
    </submittedName>
</protein>
<dbReference type="OrthoDB" id="6883439at2759"/>
<organism evidence="2 3">
    <name type="scientific">Bicyclus anynana</name>
    <name type="common">Squinting bush brown butterfly</name>
    <dbReference type="NCBI Taxonomy" id="110368"/>
    <lineage>
        <taxon>Eukaryota</taxon>
        <taxon>Metazoa</taxon>
        <taxon>Ecdysozoa</taxon>
        <taxon>Arthropoda</taxon>
        <taxon>Hexapoda</taxon>
        <taxon>Insecta</taxon>
        <taxon>Pterygota</taxon>
        <taxon>Neoptera</taxon>
        <taxon>Endopterygota</taxon>
        <taxon>Lepidoptera</taxon>
        <taxon>Glossata</taxon>
        <taxon>Ditrysia</taxon>
        <taxon>Papilionoidea</taxon>
        <taxon>Nymphalidae</taxon>
        <taxon>Satyrinae</taxon>
        <taxon>Satyrini</taxon>
        <taxon>Mycalesina</taxon>
        <taxon>Bicyclus</taxon>
    </lineage>
</organism>
<dbReference type="InterPro" id="IPR013783">
    <property type="entry name" value="Ig-like_fold"/>
</dbReference>
<feature type="signal peptide" evidence="1">
    <location>
        <begin position="1"/>
        <end position="15"/>
    </location>
</feature>
<name>A0A6J1NJL2_BICAN</name>
<dbReference type="GeneID" id="112050988"/>
<dbReference type="InterPro" id="IPR036116">
    <property type="entry name" value="FN3_sf"/>
</dbReference>
<dbReference type="Gene3D" id="2.60.40.10">
    <property type="entry name" value="Immunoglobulins"/>
    <property type="match status" value="1"/>
</dbReference>
<dbReference type="RefSeq" id="XP_023945192.2">
    <property type="nucleotide sequence ID" value="XM_024089424.2"/>
</dbReference>
<proteinExistence type="predicted"/>
<gene>
    <name evidence="3" type="primary">LOC112050988</name>
</gene>
<evidence type="ECO:0000313" key="3">
    <source>
        <dbReference type="RefSeq" id="XP_023945192.2"/>
    </source>
</evidence>
<dbReference type="KEGG" id="bany:112050988"/>
<sequence length="187" mass="21251">MHLLIFAIIIQVLLGYTEEAIPEIYIRHLGIDDPSGFTIRWDPIEVKNGTDPIIGIKIKVWRTPCRIRTFNHHVGDQVTRIVKSERLKFNRTTLPDELPELVSIVKPDESSLSVPHVDPEVWYHVRAIAFTATAEGPHSNPIQFKINTADENDKEKSCERIISQTAVADEDIAPTVLIKEKSSYVDF</sequence>
<dbReference type="SUPFAM" id="SSF49265">
    <property type="entry name" value="Fibronectin type III"/>
    <property type="match status" value="1"/>
</dbReference>
<dbReference type="AlphaFoldDB" id="A0A6J1NJL2"/>
<keyword evidence="2" id="KW-1185">Reference proteome</keyword>